<keyword evidence="2" id="KW-1185">Reference proteome</keyword>
<organism evidence="1 2">
    <name type="scientific">Cryomorpha ignava</name>
    <dbReference type="NCBI Taxonomy" id="101383"/>
    <lineage>
        <taxon>Bacteria</taxon>
        <taxon>Pseudomonadati</taxon>
        <taxon>Bacteroidota</taxon>
        <taxon>Flavobacteriia</taxon>
        <taxon>Flavobacteriales</taxon>
        <taxon>Cryomorphaceae</taxon>
        <taxon>Cryomorpha</taxon>
    </lineage>
</organism>
<dbReference type="EMBL" id="JAAGVY010000024">
    <property type="protein sequence ID" value="NEN24358.1"/>
    <property type="molecule type" value="Genomic_DNA"/>
</dbReference>
<evidence type="ECO:0000313" key="2">
    <source>
        <dbReference type="Proteomes" id="UP000486602"/>
    </source>
</evidence>
<proteinExistence type="predicted"/>
<evidence type="ECO:0000313" key="1">
    <source>
        <dbReference type="EMBL" id="NEN24358.1"/>
    </source>
</evidence>
<dbReference type="AlphaFoldDB" id="A0A7K3WS69"/>
<reference evidence="1 2" key="1">
    <citation type="submission" date="2020-02" db="EMBL/GenBank/DDBJ databases">
        <title>Out from the shadows clarifying the taxonomy of the family Cryomorphaceae and related taxa by utilizing the GTDB taxonomic framework.</title>
        <authorList>
            <person name="Bowman J.P."/>
        </authorList>
    </citation>
    <scope>NUCLEOTIDE SEQUENCE [LARGE SCALE GENOMIC DNA]</scope>
    <source>
        <strain evidence="1 2">QSSC 1-22</strain>
    </source>
</reference>
<dbReference type="RefSeq" id="WP_163285750.1">
    <property type="nucleotide sequence ID" value="NZ_JAAGVY010000024.1"/>
</dbReference>
<dbReference type="Proteomes" id="UP000486602">
    <property type="component" value="Unassembled WGS sequence"/>
</dbReference>
<name>A0A7K3WS69_9FLAO</name>
<accession>A0A7K3WS69</accession>
<sequence length="118" mass="13424">MQLRKLKVHISWFFLMVLSLGLADFSLHALTHEHAQSHESYHSVCEYDSKIETGATTIFNAEQECLRCGQFLVHTAWAVADLVSVQLLDYFETLVVFSHYQLISNKLPSAFLRGPPEA</sequence>
<protein>
    <recommendedName>
        <fullName evidence="3">DUF2946 domain-containing protein</fullName>
    </recommendedName>
</protein>
<evidence type="ECO:0008006" key="3">
    <source>
        <dbReference type="Google" id="ProtNLM"/>
    </source>
</evidence>
<comment type="caution">
    <text evidence="1">The sequence shown here is derived from an EMBL/GenBank/DDBJ whole genome shotgun (WGS) entry which is preliminary data.</text>
</comment>
<gene>
    <name evidence="1" type="ORF">G3O08_12665</name>
</gene>